<dbReference type="Proteomes" id="UP001568358">
    <property type="component" value="Unassembled WGS sequence"/>
</dbReference>
<comment type="similarity">
    <text evidence="1">Belongs to the DprA/Smf family.</text>
</comment>
<keyword evidence="6" id="KW-1185">Reference proteome</keyword>
<feature type="domain" description="Smf/DprA SLOG" evidence="3">
    <location>
        <begin position="94"/>
        <end position="300"/>
    </location>
</feature>
<dbReference type="InterPro" id="IPR057666">
    <property type="entry name" value="DrpA_SLOG"/>
</dbReference>
<dbReference type="SUPFAM" id="SSF102405">
    <property type="entry name" value="MCP/YpsA-like"/>
    <property type="match status" value="1"/>
</dbReference>
<dbReference type="RefSeq" id="WP_371150085.1">
    <property type="nucleotide sequence ID" value="NZ_JBFSOO010000003.1"/>
</dbReference>
<dbReference type="InterPro" id="IPR003488">
    <property type="entry name" value="DprA"/>
</dbReference>
<feature type="compositionally biased region" description="Low complexity" evidence="2">
    <location>
        <begin position="342"/>
        <end position="351"/>
    </location>
</feature>
<evidence type="ECO:0000313" key="6">
    <source>
        <dbReference type="Proteomes" id="UP001568358"/>
    </source>
</evidence>
<organism evidence="5 6">
    <name type="scientific">Halodesulfovibrio aestuarii</name>
    <dbReference type="NCBI Taxonomy" id="126333"/>
    <lineage>
        <taxon>Bacteria</taxon>
        <taxon>Pseudomonadati</taxon>
        <taxon>Thermodesulfobacteriota</taxon>
        <taxon>Desulfovibrionia</taxon>
        <taxon>Desulfovibrionales</taxon>
        <taxon>Desulfovibrionaceae</taxon>
        <taxon>Halodesulfovibrio</taxon>
    </lineage>
</organism>
<dbReference type="InterPro" id="IPR041614">
    <property type="entry name" value="DprA_WH"/>
</dbReference>
<dbReference type="PANTHER" id="PTHR43022">
    <property type="entry name" value="PROTEIN SMF"/>
    <property type="match status" value="1"/>
</dbReference>
<dbReference type="Gene3D" id="1.10.10.10">
    <property type="entry name" value="Winged helix-like DNA-binding domain superfamily/Winged helix DNA-binding domain"/>
    <property type="match status" value="1"/>
</dbReference>
<evidence type="ECO:0000259" key="4">
    <source>
        <dbReference type="Pfam" id="PF17782"/>
    </source>
</evidence>
<evidence type="ECO:0000313" key="5">
    <source>
        <dbReference type="EMBL" id="MEZ6852860.1"/>
    </source>
</evidence>
<dbReference type="Gene3D" id="3.40.50.450">
    <property type="match status" value="1"/>
</dbReference>
<evidence type="ECO:0000256" key="2">
    <source>
        <dbReference type="SAM" id="MobiDB-lite"/>
    </source>
</evidence>
<proteinExistence type="inferred from homology"/>
<protein>
    <submittedName>
        <fullName evidence="5">DNA-processing protein DprA</fullName>
    </submittedName>
</protein>
<name>A0ABV4JQ25_9BACT</name>
<evidence type="ECO:0000256" key="1">
    <source>
        <dbReference type="ARBA" id="ARBA00006525"/>
    </source>
</evidence>
<dbReference type="Pfam" id="PF02481">
    <property type="entry name" value="DNA_processg_A"/>
    <property type="match status" value="1"/>
</dbReference>
<dbReference type="NCBIfam" id="TIGR00732">
    <property type="entry name" value="dprA"/>
    <property type="match status" value="1"/>
</dbReference>
<accession>A0ABV4JQ25</accession>
<dbReference type="Pfam" id="PF17782">
    <property type="entry name" value="WHD_DprA"/>
    <property type="match status" value="1"/>
</dbReference>
<dbReference type="PANTHER" id="PTHR43022:SF1">
    <property type="entry name" value="PROTEIN SMF"/>
    <property type="match status" value="1"/>
</dbReference>
<evidence type="ECO:0000259" key="3">
    <source>
        <dbReference type="Pfam" id="PF02481"/>
    </source>
</evidence>
<dbReference type="InterPro" id="IPR036388">
    <property type="entry name" value="WH-like_DNA-bd_sf"/>
</dbReference>
<feature type="domain" description="DprA winged helix" evidence="4">
    <location>
        <begin position="504"/>
        <end position="555"/>
    </location>
</feature>
<feature type="region of interest" description="Disordered" evidence="2">
    <location>
        <begin position="324"/>
        <end position="396"/>
    </location>
</feature>
<sequence length="560" mass="59722">MNATPVSCLATLSEDRREDFWASLALRYTAGIGFRTAKRLLVEYGSANAAMNDIKGWSARASISAKVVEAVLSNRWREQAKKEWENAAQVACEVLLWSDPAYPELLREIPDPPLFLYYKGDLSLLKNPAIGVVGSRRCSKDGIRTAEVLSRTLSACGVTTISGLARGIDAVAHTHALSGWGSTVAVLGTGISHIYPPENSDLFFGIAERGIIVTEFPPNMPPEGRNFPLRNRIISGLSLGVLVIEAMPKSGSLITARHALEQGREVFAVPGRMQSRASSGCHDLIRQGATAVFSCDDILVSIAPLLGISLDNFTRTGNVASVRSSVQPSAVAPMPDFPESDTTTGVAAVGAETDSVNAPVETEQPTNSASSTRHDSATFAESENIPDESSTEHGVSDDTVELANSDVHSSDVEPEETAAEHELSIEEQLQAIPEVIEIPLTNSVDGASSASGLVSGEPESDHHERGSAFAINKADDDGVVLPKPTLRVHADILPLEEKVIDPNAPLDEQIVLLLTGEDSVHIDVLSRMTSVPVSQISTALLMLEISGLVKQLPGMKYAKV</sequence>
<reference evidence="5 6" key="1">
    <citation type="submission" date="2024-07" db="EMBL/GenBank/DDBJ databases">
        <title>Active virus-host system and metabolic interactions in a Lokiarchaeon culture.</title>
        <authorList>
            <person name="Ponce Toledo R.I."/>
            <person name="Rodrigues Oliveira T."/>
            <person name="Schleper C."/>
        </authorList>
    </citation>
    <scope>NUCLEOTIDE SEQUENCE [LARGE SCALE GENOMIC DNA]</scope>
    <source>
        <strain evidence="5 6">B35</strain>
    </source>
</reference>
<dbReference type="EMBL" id="JBFSOO010000003">
    <property type="protein sequence ID" value="MEZ6852860.1"/>
    <property type="molecule type" value="Genomic_DNA"/>
</dbReference>
<gene>
    <name evidence="5" type="primary">dprA</name>
    <name evidence="5" type="ORF">AB2Z07_04815</name>
</gene>
<comment type="caution">
    <text evidence="5">The sequence shown here is derived from an EMBL/GenBank/DDBJ whole genome shotgun (WGS) entry which is preliminary data.</text>
</comment>